<dbReference type="InterPro" id="IPR006558">
    <property type="entry name" value="LamG-like"/>
</dbReference>
<sequence>MILVLVFSGVAFAAPDVNLVPNCRLFLKFNEESWGAVVDDSSYGTDGVVHGSLTPASGKIGNCVTFAGDADNYITVTEVSDSLSFGEDTDFAIAFWFKTAEVDETEFFLSKMVYQGDGYCARLRGDDNKASFTVHAYGGISNSTITSVPVNDDTWHYAIGNFDRDANMVFYLDGEPNGTTPSMISLVNIDNDEALYLGRRSYDTEPLALVGSIDCLMIFDKLLSADEITFLY</sequence>
<gene>
    <name evidence="4" type="ORF">S03H2_59274</name>
</gene>
<dbReference type="SUPFAM" id="SSF49899">
    <property type="entry name" value="Concanavalin A-like lectins/glucanases"/>
    <property type="match status" value="1"/>
</dbReference>
<evidence type="ECO:0000256" key="1">
    <source>
        <dbReference type="ARBA" id="ARBA00022729"/>
    </source>
</evidence>
<dbReference type="InterPro" id="IPR013320">
    <property type="entry name" value="ConA-like_dom_sf"/>
</dbReference>
<dbReference type="SMART" id="SM00560">
    <property type="entry name" value="LamGL"/>
    <property type="match status" value="1"/>
</dbReference>
<accession>X1JHM3</accession>
<name>X1JHM3_9ZZZZ</name>
<dbReference type="EMBL" id="BARU01038108">
    <property type="protein sequence ID" value="GAH80990.1"/>
    <property type="molecule type" value="Genomic_DNA"/>
</dbReference>
<keyword evidence="2" id="KW-1015">Disulfide bond</keyword>
<reference evidence="4" key="1">
    <citation type="journal article" date="2014" name="Front. Microbiol.">
        <title>High frequency of phylogenetically diverse reductive dehalogenase-homologous genes in deep subseafloor sedimentary metagenomes.</title>
        <authorList>
            <person name="Kawai M."/>
            <person name="Futagami T."/>
            <person name="Toyoda A."/>
            <person name="Takaki Y."/>
            <person name="Nishi S."/>
            <person name="Hori S."/>
            <person name="Arai W."/>
            <person name="Tsubouchi T."/>
            <person name="Morono Y."/>
            <person name="Uchiyama I."/>
            <person name="Ito T."/>
            <person name="Fujiyama A."/>
            <person name="Inagaki F."/>
            <person name="Takami H."/>
        </authorList>
    </citation>
    <scope>NUCLEOTIDE SEQUENCE</scope>
    <source>
        <strain evidence="4">Expedition CK06-06</strain>
    </source>
</reference>
<dbReference type="AlphaFoldDB" id="X1JHM3"/>
<proteinExistence type="predicted"/>
<evidence type="ECO:0000259" key="3">
    <source>
        <dbReference type="SMART" id="SM00560"/>
    </source>
</evidence>
<protein>
    <recommendedName>
        <fullName evidence="3">LamG-like jellyroll fold domain-containing protein</fullName>
    </recommendedName>
</protein>
<evidence type="ECO:0000313" key="4">
    <source>
        <dbReference type="EMBL" id="GAH80990.1"/>
    </source>
</evidence>
<feature type="non-terminal residue" evidence="4">
    <location>
        <position position="232"/>
    </location>
</feature>
<dbReference type="Gene3D" id="2.60.120.200">
    <property type="match status" value="1"/>
</dbReference>
<organism evidence="4">
    <name type="scientific">marine sediment metagenome</name>
    <dbReference type="NCBI Taxonomy" id="412755"/>
    <lineage>
        <taxon>unclassified sequences</taxon>
        <taxon>metagenomes</taxon>
        <taxon>ecological metagenomes</taxon>
    </lineage>
</organism>
<feature type="domain" description="LamG-like jellyroll fold" evidence="3">
    <location>
        <begin position="89"/>
        <end position="226"/>
    </location>
</feature>
<keyword evidence="1" id="KW-0732">Signal</keyword>
<dbReference type="Pfam" id="PF13385">
    <property type="entry name" value="Laminin_G_3"/>
    <property type="match status" value="1"/>
</dbReference>
<evidence type="ECO:0000256" key="2">
    <source>
        <dbReference type="ARBA" id="ARBA00023157"/>
    </source>
</evidence>
<comment type="caution">
    <text evidence="4">The sequence shown here is derived from an EMBL/GenBank/DDBJ whole genome shotgun (WGS) entry which is preliminary data.</text>
</comment>